<dbReference type="AlphaFoldDB" id="G3AWZ3"/>
<evidence type="ECO:0000313" key="2">
    <source>
        <dbReference type="Proteomes" id="UP000000707"/>
    </source>
</evidence>
<name>G3AWZ3_CANTC</name>
<organism evidence="2">
    <name type="scientific">Candida tenuis (strain ATCC 10573 / BCRC 21748 / CBS 615 / JCM 9827 / NBRC 10315 / NRRL Y-1498 / VKM Y-70)</name>
    <name type="common">Yeast</name>
    <name type="synonym">Yamadazyma tenuis</name>
    <dbReference type="NCBI Taxonomy" id="590646"/>
    <lineage>
        <taxon>Eukaryota</taxon>
        <taxon>Fungi</taxon>
        <taxon>Dikarya</taxon>
        <taxon>Ascomycota</taxon>
        <taxon>Saccharomycotina</taxon>
        <taxon>Pichiomycetes</taxon>
        <taxon>Debaryomycetaceae</taxon>
        <taxon>Yamadazyma</taxon>
    </lineage>
</organism>
<evidence type="ECO:0000313" key="1">
    <source>
        <dbReference type="EMBL" id="EGV66648.1"/>
    </source>
</evidence>
<accession>G3AWZ3</accession>
<gene>
    <name evidence="1" type="ORF">CANTEDRAFT_112369</name>
</gene>
<dbReference type="EMBL" id="GL996510">
    <property type="protein sequence ID" value="EGV66648.1"/>
    <property type="molecule type" value="Genomic_DNA"/>
</dbReference>
<proteinExistence type="predicted"/>
<sequence length="59" mass="6478">MRTSTTRRQPPENLVPALRGWTSRPPSIKYYFCCVAPSHCSTGAVEPEIIRGSTVTIGT</sequence>
<protein>
    <submittedName>
        <fullName evidence="1">Uncharacterized protein</fullName>
    </submittedName>
</protein>
<reference evidence="1 2" key="1">
    <citation type="journal article" date="2011" name="Proc. Natl. Acad. Sci. U.S.A.">
        <title>Comparative genomics of xylose-fermenting fungi for enhanced biofuel production.</title>
        <authorList>
            <person name="Wohlbach D.J."/>
            <person name="Kuo A."/>
            <person name="Sato T.K."/>
            <person name="Potts K.M."/>
            <person name="Salamov A.A."/>
            <person name="LaButti K.M."/>
            <person name="Sun H."/>
            <person name="Clum A."/>
            <person name="Pangilinan J.L."/>
            <person name="Lindquist E.A."/>
            <person name="Lucas S."/>
            <person name="Lapidus A."/>
            <person name="Jin M."/>
            <person name="Gunawan C."/>
            <person name="Balan V."/>
            <person name="Dale B.E."/>
            <person name="Jeffries T.W."/>
            <person name="Zinkel R."/>
            <person name="Barry K.W."/>
            <person name="Grigoriev I.V."/>
            <person name="Gasch A.P."/>
        </authorList>
    </citation>
    <scope>NUCLEOTIDE SEQUENCE [LARGE SCALE GENOMIC DNA]</scope>
    <source>
        <strain evidence="2">ATCC 10573 / BCRC 21748 / CBS 615 / JCM 9827 / NBRC 10315 / NRRL Y-1498 / VKM Y-70</strain>
    </source>
</reference>
<dbReference type="Proteomes" id="UP000000707">
    <property type="component" value="Unassembled WGS sequence"/>
</dbReference>
<keyword evidence="2" id="KW-1185">Reference proteome</keyword>
<dbReference type="HOGENOM" id="CLU_2960541_0_0_1"/>